<gene>
    <name evidence="2" type="ORF">J2T09_004861</name>
</gene>
<accession>A0ABT9Q123</accession>
<evidence type="ECO:0000313" key="2">
    <source>
        <dbReference type="EMBL" id="MDP9840081.1"/>
    </source>
</evidence>
<dbReference type="InterPro" id="IPR046150">
    <property type="entry name" value="DUF6152"/>
</dbReference>
<dbReference type="EMBL" id="JAUSRF010000022">
    <property type="protein sequence ID" value="MDP9840081.1"/>
    <property type="molecule type" value="Genomic_DNA"/>
</dbReference>
<protein>
    <submittedName>
        <fullName evidence="2">Uncharacterized protein</fullName>
    </submittedName>
</protein>
<organism evidence="2 3">
    <name type="scientific">Neorhizobium huautlense</name>
    <dbReference type="NCBI Taxonomy" id="67774"/>
    <lineage>
        <taxon>Bacteria</taxon>
        <taxon>Pseudomonadati</taxon>
        <taxon>Pseudomonadota</taxon>
        <taxon>Alphaproteobacteria</taxon>
        <taxon>Hyphomicrobiales</taxon>
        <taxon>Rhizobiaceae</taxon>
        <taxon>Rhizobium/Agrobacterium group</taxon>
        <taxon>Neorhizobium</taxon>
    </lineage>
</organism>
<dbReference type="Proteomes" id="UP001241472">
    <property type="component" value="Unassembled WGS sequence"/>
</dbReference>
<evidence type="ECO:0000256" key="1">
    <source>
        <dbReference type="SAM" id="MobiDB-lite"/>
    </source>
</evidence>
<keyword evidence="3" id="KW-1185">Reference proteome</keyword>
<reference evidence="2 3" key="1">
    <citation type="submission" date="2023-07" db="EMBL/GenBank/DDBJ databases">
        <title>Sorghum-associated microbial communities from plants grown in Nebraska, USA.</title>
        <authorList>
            <person name="Schachtman D."/>
        </authorList>
    </citation>
    <scope>NUCLEOTIDE SEQUENCE [LARGE SCALE GENOMIC DNA]</scope>
    <source>
        <strain evidence="2 3">DS1307</strain>
    </source>
</reference>
<dbReference type="RefSeq" id="WP_306839351.1">
    <property type="nucleotide sequence ID" value="NZ_JAUSRF010000022.1"/>
</dbReference>
<proteinExistence type="predicted"/>
<evidence type="ECO:0000313" key="3">
    <source>
        <dbReference type="Proteomes" id="UP001241472"/>
    </source>
</evidence>
<comment type="caution">
    <text evidence="2">The sequence shown here is derived from an EMBL/GenBank/DDBJ whole genome shotgun (WGS) entry which is preliminary data.</text>
</comment>
<dbReference type="Pfam" id="PF19649">
    <property type="entry name" value="DUF6152"/>
    <property type="match status" value="1"/>
</dbReference>
<feature type="region of interest" description="Disordered" evidence="1">
    <location>
        <begin position="68"/>
        <end position="94"/>
    </location>
</feature>
<name>A0ABT9Q123_9HYPH</name>
<sequence length="170" mass="18410">MRSRSFGRGIAGAIGLAALSVATIAVAHHGWNSFDTSRAYYAAGTVTEVHWGNPHSEVHMKVDGTALPDGWSSRELPQGADDSDGPATIASARPYDGGHDEVELMLAGPEWMRRWGLERPLEVGEKLEVVGYLGSSDKQALRPVMFWLANGQGVWQQLTSFPQRPEPAAN</sequence>